<feature type="region of interest" description="Disordered" evidence="1">
    <location>
        <begin position="176"/>
        <end position="199"/>
    </location>
</feature>
<keyword evidence="2" id="KW-0812">Transmembrane</keyword>
<name>A0A9P3GNX7_9APHY</name>
<keyword evidence="2" id="KW-1133">Transmembrane helix</keyword>
<feature type="transmembrane region" description="Helical" evidence="2">
    <location>
        <begin position="79"/>
        <end position="100"/>
    </location>
</feature>
<dbReference type="AlphaFoldDB" id="A0A9P3GNX7"/>
<evidence type="ECO:0000313" key="4">
    <source>
        <dbReference type="Proteomes" id="UP000703269"/>
    </source>
</evidence>
<sequence>MVVVILGTVPLATNLFGWIRSEVVWESGSVCDTIYTFSEQLDKTAIALDAIVLAATWAKSFRHFREMRRVNFNSSVTNVLLRDGTLYFVALLAINIIQILTFSNNLFFSDYMTFILQSLAANLLPTRIASFLNTSPLAHCVGESSAGARLPGSRLSFRVPSSFLGNLGEPLEHGILEEPEDYVGEEGHSEPAQEEHTSD</sequence>
<proteinExistence type="predicted"/>
<dbReference type="Proteomes" id="UP000703269">
    <property type="component" value="Unassembled WGS sequence"/>
</dbReference>
<keyword evidence="2" id="KW-0472">Membrane</keyword>
<reference evidence="3 4" key="1">
    <citation type="submission" date="2021-08" db="EMBL/GenBank/DDBJ databases">
        <title>Draft Genome Sequence of Phanerochaete sordida strain YK-624.</title>
        <authorList>
            <person name="Mori T."/>
            <person name="Dohra H."/>
            <person name="Suzuki T."/>
            <person name="Kawagishi H."/>
            <person name="Hirai H."/>
        </authorList>
    </citation>
    <scope>NUCLEOTIDE SEQUENCE [LARGE SCALE GENOMIC DNA]</scope>
    <source>
        <strain evidence="3 4">YK-624</strain>
    </source>
</reference>
<feature type="compositionally biased region" description="Basic and acidic residues" evidence="1">
    <location>
        <begin position="185"/>
        <end position="199"/>
    </location>
</feature>
<evidence type="ECO:0000256" key="2">
    <source>
        <dbReference type="SAM" id="Phobius"/>
    </source>
</evidence>
<evidence type="ECO:0000256" key="1">
    <source>
        <dbReference type="SAM" id="MobiDB-lite"/>
    </source>
</evidence>
<organism evidence="3 4">
    <name type="scientific">Phanerochaete sordida</name>
    <dbReference type="NCBI Taxonomy" id="48140"/>
    <lineage>
        <taxon>Eukaryota</taxon>
        <taxon>Fungi</taxon>
        <taxon>Dikarya</taxon>
        <taxon>Basidiomycota</taxon>
        <taxon>Agaricomycotina</taxon>
        <taxon>Agaricomycetes</taxon>
        <taxon>Polyporales</taxon>
        <taxon>Phanerochaetaceae</taxon>
        <taxon>Phanerochaete</taxon>
    </lineage>
</organism>
<dbReference type="OrthoDB" id="2756573at2759"/>
<accession>A0A9P3GNX7</accession>
<gene>
    <name evidence="3" type="ORF">PsYK624_154780</name>
</gene>
<evidence type="ECO:0000313" key="3">
    <source>
        <dbReference type="EMBL" id="GJE99228.1"/>
    </source>
</evidence>
<comment type="caution">
    <text evidence="3">The sequence shown here is derived from an EMBL/GenBank/DDBJ whole genome shotgun (WGS) entry which is preliminary data.</text>
</comment>
<keyword evidence="4" id="KW-1185">Reference proteome</keyword>
<protein>
    <submittedName>
        <fullName evidence="3">Uncharacterized protein</fullName>
    </submittedName>
</protein>
<dbReference type="EMBL" id="BPQB01000104">
    <property type="protein sequence ID" value="GJE99228.1"/>
    <property type="molecule type" value="Genomic_DNA"/>
</dbReference>